<gene>
    <name evidence="3" type="ORF">BDK51DRAFT_34733</name>
</gene>
<dbReference type="InterPro" id="IPR023606">
    <property type="entry name" value="CoA-Trfase_III_dom_1_sf"/>
</dbReference>
<keyword evidence="2 3" id="KW-0808">Transferase</keyword>
<proteinExistence type="inferred from homology"/>
<dbReference type="GO" id="GO:0047369">
    <property type="term" value="F:succinate-hydroxymethylglutarate CoA-transferase activity"/>
    <property type="evidence" value="ECO:0007669"/>
    <property type="project" value="TreeGrafter"/>
</dbReference>
<dbReference type="SUPFAM" id="SSF89796">
    <property type="entry name" value="CoA-transferase family III (CaiB/BaiF)"/>
    <property type="match status" value="1"/>
</dbReference>
<organism evidence="3 4">
    <name type="scientific">Blyttiomyces helicus</name>
    <dbReference type="NCBI Taxonomy" id="388810"/>
    <lineage>
        <taxon>Eukaryota</taxon>
        <taxon>Fungi</taxon>
        <taxon>Fungi incertae sedis</taxon>
        <taxon>Chytridiomycota</taxon>
        <taxon>Chytridiomycota incertae sedis</taxon>
        <taxon>Chytridiomycetes</taxon>
        <taxon>Chytridiomycetes incertae sedis</taxon>
        <taxon>Blyttiomyces</taxon>
    </lineage>
</organism>
<dbReference type="Gene3D" id="3.30.1540.10">
    <property type="entry name" value="formyl-coa transferase, domain 3"/>
    <property type="match status" value="1"/>
</dbReference>
<dbReference type="PANTHER" id="PTHR48207">
    <property type="entry name" value="SUCCINATE--HYDROXYMETHYLGLUTARATE COA-TRANSFERASE"/>
    <property type="match status" value="1"/>
</dbReference>
<evidence type="ECO:0000256" key="1">
    <source>
        <dbReference type="ARBA" id="ARBA00008383"/>
    </source>
</evidence>
<dbReference type="GO" id="GO:0005739">
    <property type="term" value="C:mitochondrion"/>
    <property type="evidence" value="ECO:0007669"/>
    <property type="project" value="TreeGrafter"/>
</dbReference>
<dbReference type="EMBL" id="ML000225">
    <property type="protein sequence ID" value="RKO84335.1"/>
    <property type="molecule type" value="Genomic_DNA"/>
</dbReference>
<dbReference type="Proteomes" id="UP000269721">
    <property type="component" value="Unassembled WGS sequence"/>
</dbReference>
<accession>A0A4P9VZB7</accession>
<protein>
    <submittedName>
        <fullName evidence="3">CoA-transferase family III domain-containing protein</fullName>
    </submittedName>
</protein>
<dbReference type="Gene3D" id="3.40.50.10540">
    <property type="entry name" value="Crotonobetainyl-coa:carnitine coa-transferase, domain 1"/>
    <property type="match status" value="1"/>
</dbReference>
<dbReference type="AlphaFoldDB" id="A0A4P9VZB7"/>
<reference evidence="4" key="1">
    <citation type="journal article" date="2018" name="Nat. Microbiol.">
        <title>Leveraging single-cell genomics to expand the fungal tree of life.</title>
        <authorList>
            <person name="Ahrendt S.R."/>
            <person name="Quandt C.A."/>
            <person name="Ciobanu D."/>
            <person name="Clum A."/>
            <person name="Salamov A."/>
            <person name="Andreopoulos B."/>
            <person name="Cheng J.F."/>
            <person name="Woyke T."/>
            <person name="Pelin A."/>
            <person name="Henrissat B."/>
            <person name="Reynolds N.K."/>
            <person name="Benny G.L."/>
            <person name="Smith M.E."/>
            <person name="James T.Y."/>
            <person name="Grigoriev I.V."/>
        </authorList>
    </citation>
    <scope>NUCLEOTIDE SEQUENCE [LARGE SCALE GENOMIC DNA]</scope>
</reference>
<sequence length="109" mass="12098">LTTLTTIFKSQPTSHWLQALKPLGIPFAPVNNIRQTFDLPQVKHRNMIAEVDHPKSGKIRLTGIPVKFSGTPSSIRRPPPMLGEHTADVLRESGYSEVEIEGFVRDGVV</sequence>
<dbReference type="InterPro" id="IPR050483">
    <property type="entry name" value="CoA-transferase_III_domain"/>
</dbReference>
<evidence type="ECO:0000313" key="3">
    <source>
        <dbReference type="EMBL" id="RKO84335.1"/>
    </source>
</evidence>
<feature type="non-terminal residue" evidence="3">
    <location>
        <position position="1"/>
    </location>
</feature>
<dbReference type="Pfam" id="PF02515">
    <property type="entry name" value="CoA_transf_3"/>
    <property type="match status" value="1"/>
</dbReference>
<dbReference type="InterPro" id="IPR003673">
    <property type="entry name" value="CoA-Trfase_fam_III"/>
</dbReference>
<evidence type="ECO:0000256" key="2">
    <source>
        <dbReference type="ARBA" id="ARBA00022679"/>
    </source>
</evidence>
<evidence type="ECO:0000313" key="4">
    <source>
        <dbReference type="Proteomes" id="UP000269721"/>
    </source>
</evidence>
<name>A0A4P9VZB7_9FUNG</name>
<comment type="similarity">
    <text evidence="1">Belongs to the CoA-transferase III family.</text>
</comment>
<dbReference type="InterPro" id="IPR044855">
    <property type="entry name" value="CoA-Trfase_III_dom3_sf"/>
</dbReference>
<keyword evidence="4" id="KW-1185">Reference proteome</keyword>
<dbReference type="OrthoDB" id="5863171at2759"/>
<dbReference type="PANTHER" id="PTHR48207:SF3">
    <property type="entry name" value="SUCCINATE--HYDROXYMETHYLGLUTARATE COA-TRANSFERASE"/>
    <property type="match status" value="1"/>
</dbReference>